<dbReference type="PRINTS" id="PR00723">
    <property type="entry name" value="SUBTILISIN"/>
</dbReference>
<dbReference type="STRING" id="393003.SAMN05660461_0479"/>
<evidence type="ECO:0000256" key="5">
    <source>
        <dbReference type="PROSITE-ProRule" id="PRU01240"/>
    </source>
</evidence>
<dbReference type="Proteomes" id="UP000190166">
    <property type="component" value="Unassembled WGS sequence"/>
</dbReference>
<dbReference type="PANTHER" id="PTHR43399:SF4">
    <property type="entry name" value="CELL WALL-ASSOCIATED PROTEASE"/>
    <property type="match status" value="1"/>
</dbReference>
<dbReference type="EMBL" id="FUZZ01000001">
    <property type="protein sequence ID" value="SKC95680.1"/>
    <property type="molecule type" value="Genomic_DNA"/>
</dbReference>
<dbReference type="PROSITE" id="PS51892">
    <property type="entry name" value="SUBTILASE"/>
    <property type="match status" value="1"/>
</dbReference>
<dbReference type="InterPro" id="IPR036852">
    <property type="entry name" value="Peptidase_S8/S53_dom_sf"/>
</dbReference>
<organism evidence="9 10">
    <name type="scientific">Chitinophaga ginsengisegetis</name>
    <dbReference type="NCBI Taxonomy" id="393003"/>
    <lineage>
        <taxon>Bacteria</taxon>
        <taxon>Pseudomonadati</taxon>
        <taxon>Bacteroidota</taxon>
        <taxon>Chitinophagia</taxon>
        <taxon>Chitinophagales</taxon>
        <taxon>Chitinophagaceae</taxon>
        <taxon>Chitinophaga</taxon>
    </lineage>
</organism>
<dbReference type="PANTHER" id="PTHR43399">
    <property type="entry name" value="SUBTILISIN-RELATED"/>
    <property type="match status" value="1"/>
</dbReference>
<dbReference type="PROSITE" id="PS00136">
    <property type="entry name" value="SUBTILASE_ASP"/>
    <property type="match status" value="1"/>
</dbReference>
<feature type="signal peptide" evidence="7">
    <location>
        <begin position="1"/>
        <end position="19"/>
    </location>
</feature>
<evidence type="ECO:0000256" key="3">
    <source>
        <dbReference type="ARBA" id="ARBA00022801"/>
    </source>
</evidence>
<feature type="active site" description="Charge relay system" evidence="5">
    <location>
        <position position="59"/>
    </location>
</feature>
<dbReference type="CDD" id="cd07483">
    <property type="entry name" value="Peptidases_S8_Subtilisin_Novo-like"/>
    <property type="match status" value="1"/>
</dbReference>
<protein>
    <submittedName>
        <fullName evidence="9">Subtilase family protein</fullName>
    </submittedName>
</protein>
<accession>A0A1T5N5C7</accession>
<feature type="active site" description="Charge relay system" evidence="5">
    <location>
        <position position="271"/>
    </location>
</feature>
<keyword evidence="3 5" id="KW-0378">Hydrolase</keyword>
<name>A0A1T5N5C7_9BACT</name>
<feature type="chain" id="PRO_5012052543" evidence="7">
    <location>
        <begin position="20"/>
        <end position="519"/>
    </location>
</feature>
<dbReference type="SUPFAM" id="SSF52743">
    <property type="entry name" value="Subtilisin-like"/>
    <property type="match status" value="1"/>
</dbReference>
<feature type="active site" description="Charge relay system" evidence="5">
    <location>
        <position position="441"/>
    </location>
</feature>
<proteinExistence type="inferred from homology"/>
<feature type="domain" description="Peptidase S8/S53" evidence="8">
    <location>
        <begin position="51"/>
        <end position="487"/>
    </location>
</feature>
<reference evidence="9 10" key="1">
    <citation type="submission" date="2017-02" db="EMBL/GenBank/DDBJ databases">
        <authorList>
            <person name="Peterson S.W."/>
        </authorList>
    </citation>
    <scope>NUCLEOTIDE SEQUENCE [LARGE SCALE GENOMIC DNA]</scope>
    <source>
        <strain evidence="9 10">DSM 18108</strain>
    </source>
</reference>
<evidence type="ECO:0000256" key="2">
    <source>
        <dbReference type="ARBA" id="ARBA00022670"/>
    </source>
</evidence>
<keyword evidence="4 5" id="KW-0720">Serine protease</keyword>
<dbReference type="AlphaFoldDB" id="A0A1T5N5C7"/>
<keyword evidence="2 5" id="KW-0645">Protease</keyword>
<evidence type="ECO:0000256" key="6">
    <source>
        <dbReference type="RuleBase" id="RU003355"/>
    </source>
</evidence>
<evidence type="ECO:0000256" key="7">
    <source>
        <dbReference type="SAM" id="SignalP"/>
    </source>
</evidence>
<dbReference type="InterPro" id="IPR023828">
    <property type="entry name" value="Peptidase_S8_Ser-AS"/>
</dbReference>
<dbReference type="PROSITE" id="PS00138">
    <property type="entry name" value="SUBTILASE_SER"/>
    <property type="match status" value="1"/>
</dbReference>
<dbReference type="InterPro" id="IPR051048">
    <property type="entry name" value="Peptidase_S8/S53_subtilisin"/>
</dbReference>
<comment type="similarity">
    <text evidence="1 5 6">Belongs to the peptidase S8 family.</text>
</comment>
<dbReference type="InterPro" id="IPR034080">
    <property type="entry name" value="Protease_P7-like_dom"/>
</dbReference>
<evidence type="ECO:0000256" key="4">
    <source>
        <dbReference type="ARBA" id="ARBA00022825"/>
    </source>
</evidence>
<dbReference type="InterPro" id="IPR023827">
    <property type="entry name" value="Peptidase_S8_Asp-AS"/>
</dbReference>
<dbReference type="InterPro" id="IPR015500">
    <property type="entry name" value="Peptidase_S8_subtilisin-rel"/>
</dbReference>
<dbReference type="PROSITE" id="PS00137">
    <property type="entry name" value="SUBTILASE_HIS"/>
    <property type="match status" value="1"/>
</dbReference>
<gene>
    <name evidence="9" type="ORF">SAMN05660461_0479</name>
</gene>
<dbReference type="GO" id="GO:0006508">
    <property type="term" value="P:proteolysis"/>
    <property type="evidence" value="ECO:0007669"/>
    <property type="project" value="UniProtKB-KW"/>
</dbReference>
<dbReference type="InterPro" id="IPR000209">
    <property type="entry name" value="Peptidase_S8/S53_dom"/>
</dbReference>
<keyword evidence="7" id="KW-0732">Signal</keyword>
<evidence type="ECO:0000259" key="8">
    <source>
        <dbReference type="Pfam" id="PF00082"/>
    </source>
</evidence>
<dbReference type="InterPro" id="IPR022398">
    <property type="entry name" value="Peptidase_S8_His-AS"/>
</dbReference>
<keyword evidence="10" id="KW-1185">Reference proteome</keyword>
<dbReference type="RefSeq" id="WP_079467812.1">
    <property type="nucleotide sequence ID" value="NZ_FUZZ01000001.1"/>
</dbReference>
<sequence length="519" mass="56328">MKKIILTLLPGFCLATASAQQGWQHKDLSADSLFGVSTAKTYELLKGKKSKTVLVAVIDSGIDSTHTDLKAVLWQNPREKRNGRDDDKNGYADDTYGWSFLGSAKGNVQYDNSELTRLVREGQQQFPDLNNLPADTNGLALYKTRRQLWQTRMVKAKQQLRGITYARQVIDSILHTIGKPEPTREDILAIQTNTMEQSSLKSMLLARSREYPSISAFLSKEIYGALEHSKAEVNYTLNPDYDPRGIVGDNITDLTETRYGTADAMGPGASHGTHVAGIIGAVRNNGVGLDGVADNVRIMSIRAVPDGDERDKDVANAIRYAVDNGARVINMSFGKHFSPHKPLVDEAVKYAMKKDVLLVHAAGNDALDLDIEENYPNRVYADGSGQAAAWLEVGASGPRLGESLPARFSNYGHHTVDVFAPGVGIWSSVPGSKYDNMDGTSMAAPVVAGIAALIRSYYPAFSALEVKEIIMESVVKYNGPVLSRKNGLQKIAFSELSISGGVVNAARAIELAAARAAKQ</sequence>
<evidence type="ECO:0000313" key="10">
    <source>
        <dbReference type="Proteomes" id="UP000190166"/>
    </source>
</evidence>
<dbReference type="Pfam" id="PF00082">
    <property type="entry name" value="Peptidase_S8"/>
    <property type="match status" value="1"/>
</dbReference>
<evidence type="ECO:0000313" key="9">
    <source>
        <dbReference type="EMBL" id="SKC95680.1"/>
    </source>
</evidence>
<dbReference type="Gene3D" id="3.40.50.200">
    <property type="entry name" value="Peptidase S8/S53 domain"/>
    <property type="match status" value="2"/>
</dbReference>
<dbReference type="GO" id="GO:0004252">
    <property type="term" value="F:serine-type endopeptidase activity"/>
    <property type="evidence" value="ECO:0007669"/>
    <property type="project" value="UniProtKB-UniRule"/>
</dbReference>
<evidence type="ECO:0000256" key="1">
    <source>
        <dbReference type="ARBA" id="ARBA00011073"/>
    </source>
</evidence>